<feature type="transmembrane region" description="Helical" evidence="2">
    <location>
        <begin position="39"/>
        <end position="57"/>
    </location>
</feature>
<evidence type="ECO:0000256" key="1">
    <source>
        <dbReference type="SAM" id="MobiDB-lite"/>
    </source>
</evidence>
<gene>
    <name evidence="3" type="ORF">GCM10009867_31140</name>
</gene>
<evidence type="ECO:0000256" key="2">
    <source>
        <dbReference type="SAM" id="Phobius"/>
    </source>
</evidence>
<accession>A0ABN3UYP2</accession>
<name>A0ABN3UYP2_9MICO</name>
<proteinExistence type="predicted"/>
<dbReference type="Pfam" id="PF09604">
    <property type="entry name" value="Potass_KdpF"/>
    <property type="match status" value="1"/>
</dbReference>
<evidence type="ECO:0000313" key="3">
    <source>
        <dbReference type="EMBL" id="GAA2738683.1"/>
    </source>
</evidence>
<keyword evidence="4" id="KW-1185">Reference proteome</keyword>
<reference evidence="3 4" key="1">
    <citation type="journal article" date="2019" name="Int. J. Syst. Evol. Microbiol.">
        <title>The Global Catalogue of Microorganisms (GCM) 10K type strain sequencing project: providing services to taxonomists for standard genome sequencing and annotation.</title>
        <authorList>
            <consortium name="The Broad Institute Genomics Platform"/>
            <consortium name="The Broad Institute Genome Sequencing Center for Infectious Disease"/>
            <person name="Wu L."/>
            <person name="Ma J."/>
        </authorList>
    </citation>
    <scope>NUCLEOTIDE SEQUENCE [LARGE SCALE GENOMIC DNA]</scope>
    <source>
        <strain evidence="3 4">JCM 16378</strain>
    </source>
</reference>
<comment type="caution">
    <text evidence="3">The sequence shown here is derived from an EMBL/GenBank/DDBJ whole genome shotgun (WGS) entry which is preliminary data.</text>
</comment>
<sequence>MATTLGFPRQDRVNASQGAVNGAGRRRPESLTDSVIENLVAALLGVALLAYLVYALVRPERF</sequence>
<protein>
    <recommendedName>
        <fullName evidence="5">K(+)-transporting ATPase subunit F</fullName>
    </recommendedName>
</protein>
<organism evidence="3 4">
    <name type="scientific">Pedococcus aerophilus</name>
    <dbReference type="NCBI Taxonomy" id="436356"/>
    <lineage>
        <taxon>Bacteria</taxon>
        <taxon>Bacillati</taxon>
        <taxon>Actinomycetota</taxon>
        <taxon>Actinomycetes</taxon>
        <taxon>Micrococcales</taxon>
        <taxon>Intrasporangiaceae</taxon>
        <taxon>Pedococcus</taxon>
    </lineage>
</organism>
<keyword evidence="2" id="KW-0812">Transmembrane</keyword>
<evidence type="ECO:0008006" key="5">
    <source>
        <dbReference type="Google" id="ProtNLM"/>
    </source>
</evidence>
<dbReference type="NCBIfam" id="TIGR02115">
    <property type="entry name" value="potass_kdpF"/>
    <property type="match status" value="1"/>
</dbReference>
<dbReference type="EMBL" id="BAAARN010000004">
    <property type="protein sequence ID" value="GAA2738683.1"/>
    <property type="molecule type" value="Genomic_DNA"/>
</dbReference>
<dbReference type="Proteomes" id="UP001501326">
    <property type="component" value="Unassembled WGS sequence"/>
</dbReference>
<feature type="region of interest" description="Disordered" evidence="1">
    <location>
        <begin position="1"/>
        <end position="29"/>
    </location>
</feature>
<dbReference type="InterPro" id="IPR011726">
    <property type="entry name" value="KdpF"/>
</dbReference>
<keyword evidence="2" id="KW-0472">Membrane</keyword>
<keyword evidence="2" id="KW-1133">Transmembrane helix</keyword>
<evidence type="ECO:0000313" key="4">
    <source>
        <dbReference type="Proteomes" id="UP001501326"/>
    </source>
</evidence>